<dbReference type="AlphaFoldDB" id="A0A1M7HC59"/>
<evidence type="ECO:0000313" key="4">
    <source>
        <dbReference type="Proteomes" id="UP000184444"/>
    </source>
</evidence>
<evidence type="ECO:0000256" key="2">
    <source>
        <dbReference type="SAM" id="SignalP"/>
    </source>
</evidence>
<name>A0A1M7HC59_9RHOB</name>
<evidence type="ECO:0008006" key="5">
    <source>
        <dbReference type="Google" id="ProtNLM"/>
    </source>
</evidence>
<accession>A0A1M7HC59</accession>
<dbReference type="Proteomes" id="UP000184444">
    <property type="component" value="Unassembled WGS sequence"/>
</dbReference>
<protein>
    <recommendedName>
        <fullName evidence="5">Antifreeze glycopeptide polyprotein</fullName>
    </recommendedName>
</protein>
<organism evidence="3 4">
    <name type="scientific">Paracoccus solventivorans</name>
    <dbReference type="NCBI Taxonomy" id="53463"/>
    <lineage>
        <taxon>Bacteria</taxon>
        <taxon>Pseudomonadati</taxon>
        <taxon>Pseudomonadota</taxon>
        <taxon>Alphaproteobacteria</taxon>
        <taxon>Rhodobacterales</taxon>
        <taxon>Paracoccaceae</taxon>
        <taxon>Paracoccus</taxon>
    </lineage>
</organism>
<feature type="signal peptide" evidence="2">
    <location>
        <begin position="1"/>
        <end position="38"/>
    </location>
</feature>
<gene>
    <name evidence="3" type="ORF">SAMN05444389_1068</name>
</gene>
<dbReference type="EMBL" id="FRCK01000006">
    <property type="protein sequence ID" value="SHM26162.1"/>
    <property type="molecule type" value="Genomic_DNA"/>
</dbReference>
<proteinExistence type="predicted"/>
<sequence length="545" mass="56597">MRRATPMRWTERRPPRRAARLALPVVLCMALAALPAAAQVATGGAPISANDWLKTGKPPLPPATAWRPGDAIPPDAQILRAPEMPPAQALPATGLPPAVGVTRLAEGNPDGKGAIPAQSARLPRDLWGPAPAGEIAQAIAQAQPRLSAGRWLLQRMLTAQLDPPAGTAQGDEGRLFLARVDRLIALGRLDDAESLLHAAGWKDRARFQRRFDIALLRDEAEEVCHAIAETPGLAPDLAARIYCLARAGDWSAAALTLHGAQAGGLLEPQTAALLERFLDDGSADLSADLPPPVQISPLEFRLFEAIGQPLATGDLDPGFAWSDLTGNAGWKARIEAAERLSRAGAIDPALLAATYLEQAPAASGGVWDRAAAFQRLDAALAAGDSAAVSAALPETTALFARAGLAMPLARLVGPQLDGLALAPSAAETAAHLRLLTGLPGVDRDALPPEDRALIALAAGEPAEFPEDSPGAAYAAALTATPQEAPPREGRGLALLSAIADVDAGLDGDTARASAGLRRMVELGQPADARMAAVELLLGEHMGLRR</sequence>
<dbReference type="STRING" id="53463.SAMN05444389_1068"/>
<evidence type="ECO:0000313" key="3">
    <source>
        <dbReference type="EMBL" id="SHM26162.1"/>
    </source>
</evidence>
<feature type="chain" id="PRO_5012545543" description="Antifreeze glycopeptide polyprotein" evidence="2">
    <location>
        <begin position="39"/>
        <end position="545"/>
    </location>
</feature>
<feature type="region of interest" description="Disordered" evidence="1">
    <location>
        <begin position="87"/>
        <end position="120"/>
    </location>
</feature>
<keyword evidence="2" id="KW-0732">Signal</keyword>
<evidence type="ECO:0000256" key="1">
    <source>
        <dbReference type="SAM" id="MobiDB-lite"/>
    </source>
</evidence>
<reference evidence="4" key="1">
    <citation type="submission" date="2016-11" db="EMBL/GenBank/DDBJ databases">
        <authorList>
            <person name="Varghese N."/>
            <person name="Submissions S."/>
        </authorList>
    </citation>
    <scope>NUCLEOTIDE SEQUENCE [LARGE SCALE GENOMIC DNA]</scope>
    <source>
        <strain evidence="4">DSM 6637</strain>
    </source>
</reference>
<keyword evidence="4" id="KW-1185">Reference proteome</keyword>